<evidence type="ECO:0000256" key="2">
    <source>
        <dbReference type="ARBA" id="ARBA00022840"/>
    </source>
</evidence>
<evidence type="ECO:0000313" key="4">
    <source>
        <dbReference type="EMBL" id="SBW22509.1"/>
    </source>
</evidence>
<dbReference type="SUPFAM" id="SSF52540">
    <property type="entry name" value="P-loop containing nucleoside triphosphate hydrolases"/>
    <property type="match status" value="1"/>
</dbReference>
<sequence length="378" mass="39775">MPERLVDRRPEVPPDDLVAALVPPPRFNDVRFDTYRPDLSEPSQAAAVVALGRFVDRVTAGDGKAGESSGAGGRGLLRFGRRNQGGRSIRHGGRAGTGGAGAGSAPPGIYLDGGFGVGKTHLLASLWHAVPGPKAYGTFVEITSLVGALGFARTVDALAGLRLLAIDEFELDDPGDTVLVSTLLTRLVESGVRLAATSNTQPDDLGAGRFGADDFLREIQGLSARFHVLRVEGEDFRHRGLPKPPVPLDDQEVSRRAAATPAASEDGFTELCAYLGELHPSRYGALVDGIELVCLHGVTAVADQAVALRLVVLADRLYDRSVPVAVSGRPFDELFSPEMFAGPHRKKFQRAVSRLSALARDGGSDQMVVGEGSASAGG</sequence>
<gene>
    <name evidence="4" type="ORF">FDG2_2749</name>
</gene>
<dbReference type="NCBIfam" id="NF040713">
    <property type="entry name" value="ZapE"/>
    <property type="match status" value="1"/>
</dbReference>
<evidence type="ECO:0000313" key="5">
    <source>
        <dbReference type="Proteomes" id="UP000199013"/>
    </source>
</evidence>
<keyword evidence="5" id="KW-1185">Reference proteome</keyword>
<organism evidence="4 5">
    <name type="scientific">Candidatus Protofrankia californiensis</name>
    <dbReference type="NCBI Taxonomy" id="1839754"/>
    <lineage>
        <taxon>Bacteria</taxon>
        <taxon>Bacillati</taxon>
        <taxon>Actinomycetota</taxon>
        <taxon>Actinomycetes</taxon>
        <taxon>Frankiales</taxon>
        <taxon>Frankiaceae</taxon>
        <taxon>Protofrankia</taxon>
    </lineage>
</organism>
<dbReference type="Gene3D" id="3.40.50.300">
    <property type="entry name" value="P-loop containing nucleotide triphosphate hydrolases"/>
    <property type="match status" value="1"/>
</dbReference>
<dbReference type="EMBL" id="FLUV01001170">
    <property type="protein sequence ID" value="SBW22509.1"/>
    <property type="molecule type" value="Genomic_DNA"/>
</dbReference>
<dbReference type="InterPro" id="IPR027417">
    <property type="entry name" value="P-loop_NTPase"/>
</dbReference>
<dbReference type="Pfam" id="PF03969">
    <property type="entry name" value="AFG1_ATPase"/>
    <property type="match status" value="2"/>
</dbReference>
<feature type="region of interest" description="Disordered" evidence="3">
    <location>
        <begin position="240"/>
        <end position="261"/>
    </location>
</feature>
<reference evidence="5" key="1">
    <citation type="submission" date="2016-02" db="EMBL/GenBank/DDBJ databases">
        <authorList>
            <person name="Wibberg D."/>
        </authorList>
    </citation>
    <scope>NUCLEOTIDE SEQUENCE [LARGE SCALE GENOMIC DNA]</scope>
</reference>
<proteinExistence type="predicted"/>
<evidence type="ECO:0000256" key="3">
    <source>
        <dbReference type="SAM" id="MobiDB-lite"/>
    </source>
</evidence>
<dbReference type="GO" id="GO:0016887">
    <property type="term" value="F:ATP hydrolysis activity"/>
    <property type="evidence" value="ECO:0007669"/>
    <property type="project" value="InterPro"/>
</dbReference>
<keyword evidence="2" id="KW-0067">ATP-binding</keyword>
<evidence type="ECO:0000256" key="1">
    <source>
        <dbReference type="ARBA" id="ARBA00022741"/>
    </source>
</evidence>
<dbReference type="InterPro" id="IPR005654">
    <property type="entry name" value="ATPase_AFG1-like"/>
</dbReference>
<dbReference type="AlphaFoldDB" id="A0A1C3NY57"/>
<protein>
    <submittedName>
        <fullName evidence="4">AFG1 family ATPase</fullName>
    </submittedName>
</protein>
<dbReference type="Proteomes" id="UP000199013">
    <property type="component" value="Unassembled WGS sequence"/>
</dbReference>
<dbReference type="GO" id="GO:0005524">
    <property type="term" value="F:ATP binding"/>
    <property type="evidence" value="ECO:0007669"/>
    <property type="project" value="UniProtKB-KW"/>
</dbReference>
<dbReference type="PANTHER" id="PTHR12169">
    <property type="entry name" value="ATPASE N2B"/>
    <property type="match status" value="1"/>
</dbReference>
<dbReference type="GO" id="GO:0005737">
    <property type="term" value="C:cytoplasm"/>
    <property type="evidence" value="ECO:0007669"/>
    <property type="project" value="TreeGrafter"/>
</dbReference>
<keyword evidence="1" id="KW-0547">Nucleotide-binding</keyword>
<dbReference type="PANTHER" id="PTHR12169:SF6">
    <property type="entry name" value="AFG1-LIKE ATPASE"/>
    <property type="match status" value="1"/>
</dbReference>
<name>A0A1C3NY57_9ACTN</name>
<accession>A0A1C3NY57</accession>
<feature type="region of interest" description="Disordered" evidence="3">
    <location>
        <begin position="61"/>
        <end position="102"/>
    </location>
</feature>